<evidence type="ECO:0000256" key="1">
    <source>
        <dbReference type="SAM" id="Phobius"/>
    </source>
</evidence>
<dbReference type="RefSeq" id="WP_260559965.1">
    <property type="nucleotide sequence ID" value="NZ_BAABEC010000074.1"/>
</dbReference>
<keyword evidence="1" id="KW-1133">Transmembrane helix</keyword>
<evidence type="ECO:0000313" key="2">
    <source>
        <dbReference type="EMBL" id="UWX63682.1"/>
    </source>
</evidence>
<dbReference type="Proteomes" id="UP001060261">
    <property type="component" value="Chromosome"/>
</dbReference>
<protein>
    <recommendedName>
        <fullName evidence="4">DUF4131 domain-containing protein</fullName>
    </recommendedName>
</protein>
<name>A0ABY5YH12_9DEIO</name>
<organism evidence="2 3">
    <name type="scientific">Deinococcus rubellus</name>
    <dbReference type="NCBI Taxonomy" id="1889240"/>
    <lineage>
        <taxon>Bacteria</taxon>
        <taxon>Thermotogati</taxon>
        <taxon>Deinococcota</taxon>
        <taxon>Deinococci</taxon>
        <taxon>Deinococcales</taxon>
        <taxon>Deinococcaceae</taxon>
        <taxon>Deinococcus</taxon>
    </lineage>
</organism>
<feature type="transmembrane region" description="Helical" evidence="1">
    <location>
        <begin position="42"/>
        <end position="61"/>
    </location>
</feature>
<feature type="transmembrane region" description="Helical" evidence="1">
    <location>
        <begin position="73"/>
        <end position="92"/>
    </location>
</feature>
<keyword evidence="1" id="KW-0472">Membrane</keyword>
<sequence>MTMLRPPISAPLATLGGFVLGSLLFFLVRALGRALLPACEGHTVLALLPPLLLGPGGIALATSQLGRRPRLAALGFGMAISSLFPALAFGVGDVSALRTVGCAGGYVVFGTPSGGRLPEVTVHPGETVEVTARPGGFVAALGPVKLSVQVPDGVLSAVLDPVSVVANTEAKLRLSASAKAPTQQYTLNVIAQQGKRSAEGQLTVTVHR</sequence>
<accession>A0ABY5YH12</accession>
<dbReference type="EMBL" id="CP104213">
    <property type="protein sequence ID" value="UWX63682.1"/>
    <property type="molecule type" value="Genomic_DNA"/>
</dbReference>
<keyword evidence="1" id="KW-0812">Transmembrane</keyword>
<proteinExistence type="predicted"/>
<keyword evidence="3" id="KW-1185">Reference proteome</keyword>
<reference evidence="2" key="1">
    <citation type="submission" date="2022-09" db="EMBL/GenBank/DDBJ databases">
        <title>genome sequence of Deinococcus rubellus.</title>
        <authorList>
            <person name="Srinivasan S."/>
        </authorList>
    </citation>
    <scope>NUCLEOTIDE SEQUENCE</scope>
    <source>
        <strain evidence="2">Ant6</strain>
    </source>
</reference>
<evidence type="ECO:0000313" key="3">
    <source>
        <dbReference type="Proteomes" id="UP001060261"/>
    </source>
</evidence>
<gene>
    <name evidence="2" type="ORF">N0D28_13240</name>
</gene>
<evidence type="ECO:0008006" key="4">
    <source>
        <dbReference type="Google" id="ProtNLM"/>
    </source>
</evidence>